<dbReference type="Gene3D" id="3.40.50.720">
    <property type="entry name" value="NAD(P)-binding Rossmann-like Domain"/>
    <property type="match status" value="1"/>
</dbReference>
<dbReference type="SUPFAM" id="SSF51735">
    <property type="entry name" value="NAD(P)-binding Rossmann-fold domains"/>
    <property type="match status" value="1"/>
</dbReference>
<dbReference type="InterPro" id="IPR036291">
    <property type="entry name" value="NAD(P)-bd_dom_sf"/>
</dbReference>
<protein>
    <recommendedName>
        <fullName evidence="2">NAD-dependent epimerase/dehydratase domain-containing protein</fullName>
    </recommendedName>
</protein>
<reference evidence="3" key="1">
    <citation type="submission" date="2018-05" db="EMBL/GenBank/DDBJ databases">
        <authorList>
            <person name="Lanie J.A."/>
            <person name="Ng W.-L."/>
            <person name="Kazmierczak K.M."/>
            <person name="Andrzejewski T.M."/>
            <person name="Davidsen T.M."/>
            <person name="Wayne K.J."/>
            <person name="Tettelin H."/>
            <person name="Glass J.I."/>
            <person name="Rusch D."/>
            <person name="Podicherti R."/>
            <person name="Tsui H.-C.T."/>
            <person name="Winkler M.E."/>
        </authorList>
    </citation>
    <scope>NUCLEOTIDE SEQUENCE</scope>
</reference>
<feature type="domain" description="NAD-dependent epimerase/dehydratase" evidence="2">
    <location>
        <begin position="10"/>
        <end position="255"/>
    </location>
</feature>
<name>A0A382JS40_9ZZZZ</name>
<dbReference type="AlphaFoldDB" id="A0A382JS40"/>
<gene>
    <name evidence="3" type="ORF">METZ01_LOCUS267764</name>
</gene>
<comment type="similarity">
    <text evidence="1">Belongs to the NAD(P)-dependent epimerase/dehydratase family.</text>
</comment>
<dbReference type="EMBL" id="UINC01076085">
    <property type="protein sequence ID" value="SVC14910.1"/>
    <property type="molecule type" value="Genomic_DNA"/>
</dbReference>
<dbReference type="PANTHER" id="PTHR43000">
    <property type="entry name" value="DTDP-D-GLUCOSE 4,6-DEHYDRATASE-RELATED"/>
    <property type="match status" value="1"/>
</dbReference>
<evidence type="ECO:0000256" key="1">
    <source>
        <dbReference type="ARBA" id="ARBA00007637"/>
    </source>
</evidence>
<dbReference type="Pfam" id="PF01370">
    <property type="entry name" value="Epimerase"/>
    <property type="match status" value="1"/>
</dbReference>
<organism evidence="3">
    <name type="scientific">marine metagenome</name>
    <dbReference type="NCBI Taxonomy" id="408172"/>
    <lineage>
        <taxon>unclassified sequences</taxon>
        <taxon>metagenomes</taxon>
        <taxon>ecological metagenomes</taxon>
    </lineage>
</organism>
<proteinExistence type="inferred from homology"/>
<sequence length="331" mass="36377">MKHSVEGKKVLVTGGTGFIGSGLVKGLLAAGAEVRSLDNNSRVAIARMDEGQRNVERITGDIRDTDTVREAVRGMDCVCHLAYINGTESFYASPELVLEVAVKGMMNILDACVAEGVRDFILASSSEVYQLPPVVPTDETTPLTVPDVLNPRFSYGGGKIISELLAVNYGRKFFDRTLIVRPHNVYGPNMGREHVIPQFVLRVKKLSVQQPSGILDFNIQGTGKETRTFIFIDDFIRALLCVIEQGEQLSIYHIGTDREVSIQDLAHLVAKSCGREIQVVPGELLAGSTPRRCPDTQKLRSLGFGPAISLEEGVQRTAEWYLQNHDLLNPQ</sequence>
<accession>A0A382JS40</accession>
<evidence type="ECO:0000259" key="2">
    <source>
        <dbReference type="Pfam" id="PF01370"/>
    </source>
</evidence>
<dbReference type="InterPro" id="IPR001509">
    <property type="entry name" value="Epimerase_deHydtase"/>
</dbReference>
<evidence type="ECO:0000313" key="3">
    <source>
        <dbReference type="EMBL" id="SVC14910.1"/>
    </source>
</evidence>